<comment type="caution">
    <text evidence="6">Lacks conserved residue(s) required for the propagation of feature annotation.</text>
</comment>
<keyword evidence="3 6" id="KW-0812">Transmembrane</keyword>
<keyword evidence="5 6" id="KW-0472">Membrane</keyword>
<reference evidence="8" key="2">
    <citation type="journal article" date="2016" name="Sci. Rep.">
        <title>Dictyocaulus viviparus genome, variome and transcriptome elucidate lungworm biology and support future intervention.</title>
        <authorList>
            <person name="McNulty S.N."/>
            <person name="Strube C."/>
            <person name="Rosa B.A."/>
            <person name="Martin J.C."/>
            <person name="Tyagi R."/>
            <person name="Choi Y.J."/>
            <person name="Wang Q."/>
            <person name="Hallsworth Pepin K."/>
            <person name="Zhang X."/>
            <person name="Ozersky P."/>
            <person name="Wilson R.K."/>
            <person name="Sternberg P.W."/>
            <person name="Gasser R.B."/>
            <person name="Mitreva M."/>
        </authorList>
    </citation>
    <scope>NUCLEOTIDE SEQUENCE [LARGE SCALE GENOMIC DNA]</scope>
    <source>
        <strain evidence="8">HannoverDv2000</strain>
    </source>
</reference>
<dbReference type="PANTHER" id="PTHR12385">
    <property type="entry name" value="CHOLINE TRANSPORTER-LIKE (SLC FAMILY 44)"/>
    <property type="match status" value="1"/>
</dbReference>
<dbReference type="OrthoDB" id="420519at2759"/>
<comment type="subcellular location">
    <subcellularLocation>
        <location evidence="6">Cell membrane</location>
        <topology evidence="6">Multi-pass membrane protein</topology>
    </subcellularLocation>
    <subcellularLocation>
        <location evidence="1">Membrane</location>
        <topology evidence="1">Multi-pass membrane protein</topology>
    </subcellularLocation>
</comment>
<evidence type="ECO:0000256" key="1">
    <source>
        <dbReference type="ARBA" id="ARBA00004141"/>
    </source>
</evidence>
<evidence type="ECO:0000313" key="7">
    <source>
        <dbReference type="EMBL" id="KJH40527.1"/>
    </source>
</evidence>
<proteinExistence type="inferred from homology"/>
<dbReference type="STRING" id="29172.A0A0D8X9T0"/>
<dbReference type="AlphaFoldDB" id="A0A0D8X9T0"/>
<reference evidence="7 8" key="1">
    <citation type="submission" date="2013-11" db="EMBL/GenBank/DDBJ databases">
        <title>Draft genome of the bovine lungworm Dictyocaulus viviparus.</title>
        <authorList>
            <person name="Mitreva M."/>
        </authorList>
    </citation>
    <scope>NUCLEOTIDE SEQUENCE [LARGE SCALE GENOMIC DNA]</scope>
    <source>
        <strain evidence="7 8">HannoverDv2000</strain>
    </source>
</reference>
<dbReference type="InterPro" id="IPR007603">
    <property type="entry name" value="Choline_transptr-like"/>
</dbReference>
<evidence type="ECO:0000256" key="4">
    <source>
        <dbReference type="ARBA" id="ARBA00022989"/>
    </source>
</evidence>
<feature type="transmembrane region" description="Helical" evidence="6">
    <location>
        <begin position="52"/>
        <end position="72"/>
    </location>
</feature>
<evidence type="ECO:0000256" key="5">
    <source>
        <dbReference type="ARBA" id="ARBA00023136"/>
    </source>
</evidence>
<keyword evidence="8" id="KW-1185">Reference proteome</keyword>
<organism evidence="7 8">
    <name type="scientific">Dictyocaulus viviparus</name>
    <name type="common">Bovine lungworm</name>
    <dbReference type="NCBI Taxonomy" id="29172"/>
    <lineage>
        <taxon>Eukaryota</taxon>
        <taxon>Metazoa</taxon>
        <taxon>Ecdysozoa</taxon>
        <taxon>Nematoda</taxon>
        <taxon>Chromadorea</taxon>
        <taxon>Rhabditida</taxon>
        <taxon>Rhabditina</taxon>
        <taxon>Rhabditomorpha</taxon>
        <taxon>Strongyloidea</taxon>
        <taxon>Metastrongylidae</taxon>
        <taxon>Dictyocaulus</taxon>
    </lineage>
</organism>
<evidence type="ECO:0000256" key="6">
    <source>
        <dbReference type="RuleBase" id="RU368066"/>
    </source>
</evidence>
<name>A0A0D8X9T0_DICVI</name>
<dbReference type="GO" id="GO:0022857">
    <property type="term" value="F:transmembrane transporter activity"/>
    <property type="evidence" value="ECO:0007669"/>
    <property type="project" value="UniProtKB-UniRule"/>
</dbReference>
<comment type="function">
    <text evidence="6">Choline transporter.</text>
</comment>
<keyword evidence="4 6" id="KW-1133">Transmembrane helix</keyword>
<comment type="similarity">
    <text evidence="2 6">Belongs to the CTL (choline transporter-like) family.</text>
</comment>
<dbReference type="PANTHER" id="PTHR12385:SF12">
    <property type="entry name" value="CHOLINE TRANSPORTER-LIKE PROTEIN"/>
    <property type="match status" value="1"/>
</dbReference>
<feature type="transmembrane region" description="Helical" evidence="6">
    <location>
        <begin position="84"/>
        <end position="102"/>
    </location>
</feature>
<dbReference type="Pfam" id="PF04515">
    <property type="entry name" value="Choline_transpo"/>
    <property type="match status" value="1"/>
</dbReference>
<dbReference type="EMBL" id="KN717141">
    <property type="protein sequence ID" value="KJH40527.1"/>
    <property type="molecule type" value="Genomic_DNA"/>
</dbReference>
<gene>
    <name evidence="7" type="ORF">DICVIV_13515</name>
</gene>
<accession>A0A0D8X9T0</accession>
<evidence type="ECO:0000256" key="3">
    <source>
        <dbReference type="ARBA" id="ARBA00022692"/>
    </source>
</evidence>
<dbReference type="Proteomes" id="UP000053766">
    <property type="component" value="Unassembled WGS sequence"/>
</dbReference>
<evidence type="ECO:0000313" key="8">
    <source>
        <dbReference type="Proteomes" id="UP000053766"/>
    </source>
</evidence>
<sequence length="155" mass="17810">MGTTYNELSLVRNVAVEKILGIFVCTLACMEKCLQYINYNVFTAVNQTLCDLMLFLTECLIGGITAFCTYIWMAEVLPLLPHPWLPLLIMFVCAYQIANYFLSLYGMIIDTIMLCCTEELIRLTFSHLDDTSVVDQGMRFAYSCVVKYDEDDWRS</sequence>
<dbReference type="GO" id="GO:0005886">
    <property type="term" value="C:plasma membrane"/>
    <property type="evidence" value="ECO:0007669"/>
    <property type="project" value="UniProtKB-SubCell"/>
</dbReference>
<evidence type="ECO:0000256" key="2">
    <source>
        <dbReference type="ARBA" id="ARBA00007168"/>
    </source>
</evidence>
<protein>
    <recommendedName>
        <fullName evidence="6">Choline transporter-like protein</fullName>
    </recommendedName>
</protein>